<dbReference type="InterPro" id="IPR050832">
    <property type="entry name" value="Bact_Acetyltransf"/>
</dbReference>
<sequence>MSSRGYASQCGSADLDVRVAVPADLAEAEAVMRDVLHADLGGYRQQWHRDVDDLGAAYLRSPRSVLVVARDGAGIVGTAAVRPCQLASPPNPHWLAREFNQPDVCQLVRVYVAARARRRGVGRVLVERTVAWGVGPGGYRRVYLHTDASVAGAEAFWRSLPTREVHDERPDPFNTVHFEIGVEALLRAPAC</sequence>
<keyword evidence="2" id="KW-0012">Acyltransferase</keyword>
<dbReference type="InterPro" id="IPR016181">
    <property type="entry name" value="Acyl_CoA_acyltransferase"/>
</dbReference>
<protein>
    <submittedName>
        <fullName evidence="4">GNAT family N-acetyltransferase</fullName>
    </submittedName>
</protein>
<evidence type="ECO:0000259" key="3">
    <source>
        <dbReference type="PROSITE" id="PS51186"/>
    </source>
</evidence>
<organism evidence="4 5">
    <name type="scientific">Luedemannella helvata</name>
    <dbReference type="NCBI Taxonomy" id="349315"/>
    <lineage>
        <taxon>Bacteria</taxon>
        <taxon>Bacillati</taxon>
        <taxon>Actinomycetota</taxon>
        <taxon>Actinomycetes</taxon>
        <taxon>Micromonosporales</taxon>
        <taxon>Micromonosporaceae</taxon>
        <taxon>Luedemannella</taxon>
    </lineage>
</organism>
<reference evidence="4 5" key="1">
    <citation type="journal article" date="2019" name="Int. J. Syst. Evol. Microbiol.">
        <title>The Global Catalogue of Microorganisms (GCM) 10K type strain sequencing project: providing services to taxonomists for standard genome sequencing and annotation.</title>
        <authorList>
            <consortium name="The Broad Institute Genomics Platform"/>
            <consortium name="The Broad Institute Genome Sequencing Center for Infectious Disease"/>
            <person name="Wu L."/>
            <person name="Ma J."/>
        </authorList>
    </citation>
    <scope>NUCLEOTIDE SEQUENCE [LARGE SCALE GENOMIC DNA]</scope>
    <source>
        <strain evidence="4 5">JCM 13249</strain>
    </source>
</reference>
<dbReference type="Proteomes" id="UP001500655">
    <property type="component" value="Unassembled WGS sequence"/>
</dbReference>
<dbReference type="Pfam" id="PF00583">
    <property type="entry name" value="Acetyltransf_1"/>
    <property type="match status" value="1"/>
</dbReference>
<feature type="domain" description="N-acetyltransferase" evidence="3">
    <location>
        <begin position="15"/>
        <end position="189"/>
    </location>
</feature>
<comment type="caution">
    <text evidence="4">The sequence shown here is derived from an EMBL/GenBank/DDBJ whole genome shotgun (WGS) entry which is preliminary data.</text>
</comment>
<proteinExistence type="predicted"/>
<evidence type="ECO:0000256" key="2">
    <source>
        <dbReference type="ARBA" id="ARBA00023315"/>
    </source>
</evidence>
<dbReference type="Gene3D" id="3.40.630.30">
    <property type="match status" value="1"/>
</dbReference>
<name>A0ABN2JSV5_9ACTN</name>
<dbReference type="EMBL" id="BAAALS010000002">
    <property type="protein sequence ID" value="GAA1737920.1"/>
    <property type="molecule type" value="Genomic_DNA"/>
</dbReference>
<dbReference type="InterPro" id="IPR000182">
    <property type="entry name" value="GNAT_dom"/>
</dbReference>
<accession>A0ABN2JSV5</accession>
<dbReference type="PROSITE" id="PS51186">
    <property type="entry name" value="GNAT"/>
    <property type="match status" value="1"/>
</dbReference>
<evidence type="ECO:0000313" key="5">
    <source>
        <dbReference type="Proteomes" id="UP001500655"/>
    </source>
</evidence>
<gene>
    <name evidence="4" type="ORF">GCM10009681_05750</name>
</gene>
<keyword evidence="1" id="KW-0808">Transferase</keyword>
<evidence type="ECO:0000256" key="1">
    <source>
        <dbReference type="ARBA" id="ARBA00022679"/>
    </source>
</evidence>
<dbReference type="PANTHER" id="PTHR43877">
    <property type="entry name" value="AMINOALKYLPHOSPHONATE N-ACETYLTRANSFERASE-RELATED-RELATED"/>
    <property type="match status" value="1"/>
</dbReference>
<dbReference type="SUPFAM" id="SSF55729">
    <property type="entry name" value="Acyl-CoA N-acyltransferases (Nat)"/>
    <property type="match status" value="1"/>
</dbReference>
<evidence type="ECO:0000313" key="4">
    <source>
        <dbReference type="EMBL" id="GAA1737920.1"/>
    </source>
</evidence>
<keyword evidence="5" id="KW-1185">Reference proteome</keyword>